<evidence type="ECO:0000256" key="6">
    <source>
        <dbReference type="ARBA" id="ARBA00022989"/>
    </source>
</evidence>
<evidence type="ECO:0000256" key="7">
    <source>
        <dbReference type="ARBA" id="ARBA00023136"/>
    </source>
</evidence>
<comment type="subcellular location">
    <subcellularLocation>
        <location evidence="1">Cell inner membrane</location>
        <topology evidence="1">Multi-pass membrane protein</topology>
    </subcellularLocation>
    <subcellularLocation>
        <location evidence="8">Cell membrane</location>
        <topology evidence="8">Multi-pass membrane protein</topology>
    </subcellularLocation>
</comment>
<feature type="transmembrane region" description="Helical" evidence="8">
    <location>
        <begin position="65"/>
        <end position="85"/>
    </location>
</feature>
<feature type="domain" description="ABC transmembrane type-1" evidence="9">
    <location>
        <begin position="252"/>
        <end position="449"/>
    </location>
</feature>
<dbReference type="PANTHER" id="PTHR43357">
    <property type="entry name" value="INNER MEMBRANE ABC TRANSPORTER PERMEASE PROTEIN YDCV"/>
    <property type="match status" value="1"/>
</dbReference>
<sequence>MALEAAVVAFAVGALPAVVVSRFDFRGRRLVTVLALLPLLFAPYVTAGTWTVMFSWAFFEGRHALAIQHGLACSPYLFIIFRVAAARIPSAFSELAAALGLGPWQRLLRVHVPTYAVPVAAGLMIVLAQTIGDYAAAERLGIDTLSVGVHNLWLASQSSSVAAIVSVVMIVPAVFAVGVAAWAATSIISQNPIPPAAAAACRKPLARPLGWGLVGFSLLCSLPAFWIPEALTVRWAWIKWDRTRFAAIPGDMLNAAGTSLCTALVVAAVCALTALLLRSGGRSRLAERVPWLFLSNYFLPSLVLALAFVMMSADGSLGAQWLGPWRDSRLLVVVSEALRFMPFAMLPVLDALRRTPQATIEVARTFGAGPVRARMVAFAGHLWPALLLGCALVFMESLKELDMSLMLQPFGYTSPALKIYAFSRHQNMDRAAVWVLITQVLMLLPLLLLCWRMDRLGAPGHVGSGQSGGV</sequence>
<evidence type="ECO:0000256" key="1">
    <source>
        <dbReference type="ARBA" id="ARBA00004429"/>
    </source>
</evidence>
<evidence type="ECO:0000313" key="10">
    <source>
        <dbReference type="EMBL" id="MBK7675346.1"/>
    </source>
</evidence>
<dbReference type="Proteomes" id="UP000697998">
    <property type="component" value="Unassembled WGS sequence"/>
</dbReference>
<dbReference type="InterPro" id="IPR035906">
    <property type="entry name" value="MetI-like_sf"/>
</dbReference>
<dbReference type="PROSITE" id="PS50928">
    <property type="entry name" value="ABC_TM1"/>
    <property type="match status" value="2"/>
</dbReference>
<feature type="transmembrane region" description="Helical" evidence="8">
    <location>
        <begin position="255"/>
        <end position="277"/>
    </location>
</feature>
<feature type="transmembrane region" description="Helical" evidence="8">
    <location>
        <begin position="289"/>
        <end position="310"/>
    </location>
</feature>
<evidence type="ECO:0000256" key="2">
    <source>
        <dbReference type="ARBA" id="ARBA00022448"/>
    </source>
</evidence>
<organism evidence="10 11">
    <name type="scientific">Candidatus Accumulibacter proximus</name>
    <dbReference type="NCBI Taxonomy" id="2954385"/>
    <lineage>
        <taxon>Bacteria</taxon>
        <taxon>Pseudomonadati</taxon>
        <taxon>Pseudomonadota</taxon>
        <taxon>Betaproteobacteria</taxon>
        <taxon>Candidatus Accumulibacter</taxon>
    </lineage>
</organism>
<keyword evidence="3" id="KW-1003">Cell membrane</keyword>
<comment type="similarity">
    <text evidence="8">Belongs to the binding-protein-dependent transport system permease family.</text>
</comment>
<feature type="transmembrane region" description="Helical" evidence="8">
    <location>
        <begin position="112"/>
        <end position="131"/>
    </location>
</feature>
<reference evidence="10 11" key="1">
    <citation type="submission" date="2020-10" db="EMBL/GenBank/DDBJ databases">
        <title>Connecting structure to function with the recovery of over 1000 high-quality activated sludge metagenome-assembled genomes encoding full-length rRNA genes using long-read sequencing.</title>
        <authorList>
            <person name="Singleton C.M."/>
            <person name="Petriglieri F."/>
            <person name="Kristensen J.M."/>
            <person name="Kirkegaard R.H."/>
            <person name="Michaelsen T.Y."/>
            <person name="Andersen M.H."/>
            <person name="Karst S.M."/>
            <person name="Dueholm M.S."/>
            <person name="Nielsen P.H."/>
            <person name="Albertsen M."/>
        </authorList>
    </citation>
    <scope>NUCLEOTIDE SEQUENCE [LARGE SCALE GENOMIC DNA]</scope>
    <source>
        <strain evidence="10">EsbW_18-Q3-R4-48_BATAC.285</strain>
    </source>
</reference>
<feature type="transmembrane region" description="Helical" evidence="8">
    <location>
        <begin position="209"/>
        <end position="227"/>
    </location>
</feature>
<keyword evidence="7 8" id="KW-0472">Membrane</keyword>
<evidence type="ECO:0000256" key="5">
    <source>
        <dbReference type="ARBA" id="ARBA00022692"/>
    </source>
</evidence>
<dbReference type="GO" id="GO:0055085">
    <property type="term" value="P:transmembrane transport"/>
    <property type="evidence" value="ECO:0007669"/>
    <property type="project" value="InterPro"/>
</dbReference>
<keyword evidence="2 8" id="KW-0813">Transport</keyword>
<dbReference type="GO" id="GO:0005886">
    <property type="term" value="C:plasma membrane"/>
    <property type="evidence" value="ECO:0007669"/>
    <property type="project" value="UniProtKB-SubCell"/>
</dbReference>
<feature type="transmembrane region" description="Helical" evidence="8">
    <location>
        <begin position="373"/>
        <end position="395"/>
    </location>
</feature>
<dbReference type="SUPFAM" id="SSF161098">
    <property type="entry name" value="MetI-like"/>
    <property type="match status" value="2"/>
</dbReference>
<dbReference type="InterPro" id="IPR000515">
    <property type="entry name" value="MetI-like"/>
</dbReference>
<proteinExistence type="inferred from homology"/>
<dbReference type="Pfam" id="PF00528">
    <property type="entry name" value="BPD_transp_1"/>
    <property type="match status" value="2"/>
</dbReference>
<evidence type="ECO:0000313" key="11">
    <source>
        <dbReference type="Proteomes" id="UP000697998"/>
    </source>
</evidence>
<keyword evidence="4" id="KW-0997">Cell inner membrane</keyword>
<keyword evidence="6 8" id="KW-1133">Transmembrane helix</keyword>
<feature type="transmembrane region" description="Helical" evidence="8">
    <location>
        <begin position="30"/>
        <end position="59"/>
    </location>
</feature>
<dbReference type="CDD" id="cd06261">
    <property type="entry name" value="TM_PBP2"/>
    <property type="match status" value="2"/>
</dbReference>
<dbReference type="AlphaFoldDB" id="A0A935Q0M6"/>
<feature type="domain" description="ABC transmembrane type-1" evidence="9">
    <location>
        <begin position="1"/>
        <end position="180"/>
    </location>
</feature>
<evidence type="ECO:0000256" key="4">
    <source>
        <dbReference type="ARBA" id="ARBA00022519"/>
    </source>
</evidence>
<dbReference type="PANTHER" id="PTHR43357:SF4">
    <property type="entry name" value="INNER MEMBRANE ABC TRANSPORTER PERMEASE PROTEIN YDCV"/>
    <property type="match status" value="1"/>
</dbReference>
<feature type="transmembrane region" description="Helical" evidence="8">
    <location>
        <begin position="6"/>
        <end position="23"/>
    </location>
</feature>
<dbReference type="EMBL" id="JADJMH010000009">
    <property type="protein sequence ID" value="MBK7675346.1"/>
    <property type="molecule type" value="Genomic_DNA"/>
</dbReference>
<feature type="transmembrane region" description="Helical" evidence="8">
    <location>
        <begin position="161"/>
        <end position="188"/>
    </location>
</feature>
<feature type="transmembrane region" description="Helical" evidence="8">
    <location>
        <begin position="431"/>
        <end position="451"/>
    </location>
</feature>
<evidence type="ECO:0000256" key="3">
    <source>
        <dbReference type="ARBA" id="ARBA00022475"/>
    </source>
</evidence>
<keyword evidence="5 8" id="KW-0812">Transmembrane</keyword>
<name>A0A935Q0M6_9PROT</name>
<comment type="caution">
    <text evidence="10">The sequence shown here is derived from an EMBL/GenBank/DDBJ whole genome shotgun (WGS) entry which is preliminary data.</text>
</comment>
<evidence type="ECO:0000256" key="8">
    <source>
        <dbReference type="RuleBase" id="RU363032"/>
    </source>
</evidence>
<protein>
    <submittedName>
        <fullName evidence="10">Iron ABC transporter permease</fullName>
    </submittedName>
</protein>
<gene>
    <name evidence="10" type="ORF">IPJ27_11635</name>
</gene>
<accession>A0A935Q0M6</accession>
<evidence type="ECO:0000259" key="9">
    <source>
        <dbReference type="PROSITE" id="PS50928"/>
    </source>
</evidence>
<dbReference type="Gene3D" id="1.10.3720.10">
    <property type="entry name" value="MetI-like"/>
    <property type="match status" value="2"/>
</dbReference>